<dbReference type="InterPro" id="IPR003175">
    <property type="entry name" value="CDI_dom"/>
</dbReference>
<dbReference type="InterPro" id="IPR044275">
    <property type="entry name" value="KRP"/>
</dbReference>
<dbReference type="PhylomeDB" id="A0A022RCB7"/>
<comment type="subcellular location">
    <subcellularLocation>
        <location evidence="1">Nucleus</location>
        <location evidence="1">Nucleoplasm</location>
    </subcellularLocation>
</comment>
<sequence length="199" mass="21917">MGEYLKICESATMKSARATEEEARLISGKKRKFYPEQEKAYCGGGGGGVEPSENSVSPAGSRTSDFSEHEDSSDAGKKSLRSPDLEKADLHSEGFETEISTCNDGVFSREATPTSDFYGDSEQLLAYSSSQSKNKSSTPPPRRKIPTPLAANMPAAAELEEFFAAAEKYEQKRFAEKYNFDIVNDVPLEGTYQWVRLQP</sequence>
<dbReference type="Pfam" id="PF02234">
    <property type="entry name" value="CDI"/>
    <property type="match status" value="1"/>
</dbReference>
<keyword evidence="3" id="KW-0649">Protein kinase inhibitor</keyword>
<evidence type="ECO:0000313" key="7">
    <source>
        <dbReference type="EMBL" id="EYU37694.1"/>
    </source>
</evidence>
<protein>
    <recommendedName>
        <fullName evidence="6">Cyclin-dependent kinase inhibitor domain-containing protein</fullName>
    </recommendedName>
</protein>
<dbReference type="GO" id="GO:0051726">
    <property type="term" value="P:regulation of cell cycle"/>
    <property type="evidence" value="ECO:0007669"/>
    <property type="project" value="InterPro"/>
</dbReference>
<dbReference type="GO" id="GO:0004861">
    <property type="term" value="F:cyclin-dependent protein serine/threonine kinase inhibitor activity"/>
    <property type="evidence" value="ECO:0000318"/>
    <property type="project" value="GO_Central"/>
</dbReference>
<keyword evidence="8" id="KW-1185">Reference proteome</keyword>
<feature type="region of interest" description="Disordered" evidence="5">
    <location>
        <begin position="39"/>
        <end position="149"/>
    </location>
</feature>
<evidence type="ECO:0000256" key="1">
    <source>
        <dbReference type="ARBA" id="ARBA00004642"/>
    </source>
</evidence>
<dbReference type="InterPro" id="IPR044898">
    <property type="entry name" value="CDI_dom_sf"/>
</dbReference>
<dbReference type="EMBL" id="KI630513">
    <property type="protein sequence ID" value="EYU37694.1"/>
    <property type="molecule type" value="Genomic_DNA"/>
</dbReference>
<feature type="compositionally biased region" description="Basic and acidic residues" evidence="5">
    <location>
        <begin position="65"/>
        <end position="94"/>
    </location>
</feature>
<name>A0A022RCB7_ERYGU</name>
<evidence type="ECO:0000259" key="6">
    <source>
        <dbReference type="Pfam" id="PF02234"/>
    </source>
</evidence>
<feature type="compositionally biased region" description="Low complexity" evidence="5">
    <location>
        <begin position="128"/>
        <end position="137"/>
    </location>
</feature>
<dbReference type="OMA" id="NPPSEHC"/>
<dbReference type="GO" id="GO:0005654">
    <property type="term" value="C:nucleoplasm"/>
    <property type="evidence" value="ECO:0007669"/>
    <property type="project" value="UniProtKB-SubCell"/>
</dbReference>
<proteinExistence type="inferred from homology"/>
<gene>
    <name evidence="7" type="ORF">MIMGU_mgv1a014142mg</name>
</gene>
<comment type="similarity">
    <text evidence="2">Belongs to the CDI family. ICK/KRP subfamily.</text>
</comment>
<dbReference type="OrthoDB" id="9940972at2759"/>
<dbReference type="Gene3D" id="4.10.365.10">
    <property type="entry name" value="p27"/>
    <property type="match status" value="1"/>
</dbReference>
<dbReference type="AlphaFoldDB" id="A0A022RCB7"/>
<evidence type="ECO:0000256" key="5">
    <source>
        <dbReference type="SAM" id="MobiDB-lite"/>
    </source>
</evidence>
<dbReference type="STRING" id="4155.A0A022RCB7"/>
<evidence type="ECO:0000256" key="2">
    <source>
        <dbReference type="ARBA" id="ARBA00010274"/>
    </source>
</evidence>
<dbReference type="eggNOG" id="ENOG502S5ZH">
    <property type="taxonomic scope" value="Eukaryota"/>
</dbReference>
<feature type="compositionally biased region" description="Polar residues" evidence="5">
    <location>
        <begin position="52"/>
        <end position="64"/>
    </location>
</feature>
<reference evidence="7 8" key="1">
    <citation type="journal article" date="2013" name="Proc. Natl. Acad. Sci. U.S.A.">
        <title>Fine-scale variation in meiotic recombination in Mimulus inferred from population shotgun sequencing.</title>
        <authorList>
            <person name="Hellsten U."/>
            <person name="Wright K.M."/>
            <person name="Jenkins J."/>
            <person name="Shu S."/>
            <person name="Yuan Y."/>
            <person name="Wessler S.R."/>
            <person name="Schmutz J."/>
            <person name="Willis J.H."/>
            <person name="Rokhsar D.S."/>
        </authorList>
    </citation>
    <scope>NUCLEOTIDE SEQUENCE [LARGE SCALE GENOMIC DNA]</scope>
    <source>
        <strain evidence="8">cv. DUN x IM62</strain>
    </source>
</reference>
<dbReference type="GO" id="GO:0005634">
    <property type="term" value="C:nucleus"/>
    <property type="evidence" value="ECO:0000318"/>
    <property type="project" value="GO_Central"/>
</dbReference>
<dbReference type="Proteomes" id="UP000030748">
    <property type="component" value="Unassembled WGS sequence"/>
</dbReference>
<evidence type="ECO:0000313" key="8">
    <source>
        <dbReference type="Proteomes" id="UP000030748"/>
    </source>
</evidence>
<dbReference type="GO" id="GO:0045740">
    <property type="term" value="P:positive regulation of DNA replication"/>
    <property type="evidence" value="ECO:0000318"/>
    <property type="project" value="GO_Central"/>
</dbReference>
<dbReference type="PANTHER" id="PTHR46776">
    <property type="entry name" value="CYCLIN-DEPENDENT KINASE INHIBITOR 4-RELATED"/>
    <property type="match status" value="1"/>
</dbReference>
<organism evidence="7 8">
    <name type="scientific">Erythranthe guttata</name>
    <name type="common">Yellow monkey flower</name>
    <name type="synonym">Mimulus guttatus</name>
    <dbReference type="NCBI Taxonomy" id="4155"/>
    <lineage>
        <taxon>Eukaryota</taxon>
        <taxon>Viridiplantae</taxon>
        <taxon>Streptophyta</taxon>
        <taxon>Embryophyta</taxon>
        <taxon>Tracheophyta</taxon>
        <taxon>Spermatophyta</taxon>
        <taxon>Magnoliopsida</taxon>
        <taxon>eudicotyledons</taxon>
        <taxon>Gunneridae</taxon>
        <taxon>Pentapetalae</taxon>
        <taxon>asterids</taxon>
        <taxon>lamiids</taxon>
        <taxon>Lamiales</taxon>
        <taxon>Phrymaceae</taxon>
        <taxon>Erythranthe</taxon>
    </lineage>
</organism>
<feature type="domain" description="Cyclin-dependent kinase inhibitor" evidence="6">
    <location>
        <begin position="153"/>
        <end position="197"/>
    </location>
</feature>
<keyword evidence="4" id="KW-0131">Cell cycle</keyword>
<evidence type="ECO:0000256" key="4">
    <source>
        <dbReference type="ARBA" id="ARBA00023306"/>
    </source>
</evidence>
<evidence type="ECO:0000256" key="3">
    <source>
        <dbReference type="ARBA" id="ARBA00023013"/>
    </source>
</evidence>
<accession>A0A022RCB7</accession>